<accession>A0A4U7AT91</accession>
<keyword evidence="4" id="KW-0256">Endoplasmic reticulum</keyword>
<feature type="region of interest" description="Disordered" evidence="8">
    <location>
        <begin position="1"/>
        <end position="20"/>
    </location>
</feature>
<evidence type="ECO:0000256" key="9">
    <source>
        <dbReference type="SAM" id="Phobius"/>
    </source>
</evidence>
<dbReference type="AlphaFoldDB" id="A0A4U7AT91"/>
<comment type="subcellular location">
    <subcellularLocation>
        <location evidence="1">Endoplasmic reticulum membrane</location>
        <topology evidence="1">Multi-pass membrane protein</topology>
    </subcellularLocation>
</comment>
<dbReference type="EMBL" id="PTQR01000106">
    <property type="protein sequence ID" value="TKX19771.1"/>
    <property type="molecule type" value="Genomic_DNA"/>
</dbReference>
<dbReference type="Pfam" id="PF01569">
    <property type="entry name" value="PAP2"/>
    <property type="match status" value="1"/>
</dbReference>
<evidence type="ECO:0000256" key="5">
    <source>
        <dbReference type="ARBA" id="ARBA00022989"/>
    </source>
</evidence>
<gene>
    <name evidence="11" type="ORF">C1H76_7969</name>
</gene>
<dbReference type="Gene3D" id="1.20.144.10">
    <property type="entry name" value="Phosphatidic acid phosphatase type 2/haloperoxidase"/>
    <property type="match status" value="1"/>
</dbReference>
<comment type="similarity">
    <text evidence="7">Belongs to the type 2 lipid phosphate phosphatase family.</text>
</comment>
<evidence type="ECO:0000256" key="2">
    <source>
        <dbReference type="ARBA" id="ARBA00022692"/>
    </source>
</evidence>
<dbReference type="PANTHER" id="PTHR14969">
    <property type="entry name" value="SPHINGOSINE-1-PHOSPHATE PHOSPHOHYDROLASE"/>
    <property type="match status" value="1"/>
</dbReference>
<feature type="transmembrane region" description="Helical" evidence="9">
    <location>
        <begin position="176"/>
        <end position="195"/>
    </location>
</feature>
<dbReference type="PANTHER" id="PTHR14969:SF28">
    <property type="entry name" value="DIHYDROSPHINGOSINE 1-PHOSPHATE PHOSPHATASE LCB3-RELATED"/>
    <property type="match status" value="1"/>
</dbReference>
<feature type="domain" description="Phosphatidic acid phosphatase type 2/haloperoxidase" evidence="10">
    <location>
        <begin position="96"/>
        <end position="218"/>
    </location>
</feature>
<feature type="transmembrane region" description="Helical" evidence="9">
    <location>
        <begin position="233"/>
        <end position="251"/>
    </location>
</feature>
<feature type="region of interest" description="Disordered" evidence="8">
    <location>
        <begin position="446"/>
        <end position="478"/>
    </location>
</feature>
<comment type="caution">
    <text evidence="11">The sequence shown here is derived from an EMBL/GenBank/DDBJ whole genome shotgun (WGS) entry which is preliminary data.</text>
</comment>
<feature type="transmembrane region" description="Helical" evidence="9">
    <location>
        <begin position="202"/>
        <end position="221"/>
    </location>
</feature>
<reference evidence="11 12" key="1">
    <citation type="submission" date="2018-02" db="EMBL/GenBank/DDBJ databases">
        <title>Draft genome sequences of Elsinoe sp., causing black scab on jojoba.</title>
        <authorList>
            <person name="Stodart B."/>
            <person name="Jeffress S."/>
            <person name="Ash G."/>
            <person name="Arun Chinnappa K."/>
        </authorList>
    </citation>
    <scope>NUCLEOTIDE SEQUENCE [LARGE SCALE GENOMIC DNA]</scope>
    <source>
        <strain evidence="11 12">Hillstone_2</strain>
    </source>
</reference>
<evidence type="ECO:0000256" key="6">
    <source>
        <dbReference type="ARBA" id="ARBA00023136"/>
    </source>
</evidence>
<evidence type="ECO:0000313" key="12">
    <source>
        <dbReference type="Proteomes" id="UP000308133"/>
    </source>
</evidence>
<organism evidence="11 12">
    <name type="scientific">Elsinoe australis</name>
    <dbReference type="NCBI Taxonomy" id="40998"/>
    <lineage>
        <taxon>Eukaryota</taxon>
        <taxon>Fungi</taxon>
        <taxon>Dikarya</taxon>
        <taxon>Ascomycota</taxon>
        <taxon>Pezizomycotina</taxon>
        <taxon>Dothideomycetes</taxon>
        <taxon>Dothideomycetidae</taxon>
        <taxon>Myriangiales</taxon>
        <taxon>Elsinoaceae</taxon>
        <taxon>Elsinoe</taxon>
    </lineage>
</organism>
<protein>
    <recommendedName>
        <fullName evidence="10">Phosphatidic acid phosphatase type 2/haloperoxidase domain-containing protein</fullName>
    </recommendedName>
</protein>
<evidence type="ECO:0000256" key="3">
    <source>
        <dbReference type="ARBA" id="ARBA00022801"/>
    </source>
</evidence>
<dbReference type="GO" id="GO:0042392">
    <property type="term" value="F:sphingosine-1-phosphate phosphatase activity"/>
    <property type="evidence" value="ECO:0007669"/>
    <property type="project" value="TreeGrafter"/>
</dbReference>
<dbReference type="GO" id="GO:0005789">
    <property type="term" value="C:endoplasmic reticulum membrane"/>
    <property type="evidence" value="ECO:0007669"/>
    <property type="project" value="UniProtKB-SubCell"/>
</dbReference>
<feature type="transmembrane region" description="Helical" evidence="9">
    <location>
        <begin position="263"/>
        <end position="281"/>
    </location>
</feature>
<dbReference type="InterPro" id="IPR000326">
    <property type="entry name" value="PAP2/HPO"/>
</dbReference>
<name>A0A4U7AT91_9PEZI</name>
<keyword evidence="3" id="KW-0378">Hydrolase</keyword>
<evidence type="ECO:0000256" key="7">
    <source>
        <dbReference type="ARBA" id="ARBA00038324"/>
    </source>
</evidence>
<dbReference type="SUPFAM" id="SSF48317">
    <property type="entry name" value="Acid phosphatase/Vanadium-dependent haloperoxidase"/>
    <property type="match status" value="1"/>
</dbReference>
<sequence>MQETVVGQGKPIKQKDPDAGLKAEQHYVRRLPPWRYELRQALLPFIRWETPYLARFQEIVRSPTLDSYFAMTANLGTHTFFMVFLPILFWCGYTSAARALVHMLALGVFWSGWIKDLVCLPRPLSPPLQRITMSGSAALEYGFPSTHSTNAVSVAVYLIHGIQAGSVPVADSLKPVALFACYWYAISIIIGRLYCGMHGFSDVVVGALLGIYIAVLQIMLGPRFDYAIASGDWTLPFAVFVVICFAVRFHPEPADNCPCYDDSVAFAGVVFGIQIGHWHFTHSGYAWTEPVLGTIPFSLSSIGWIKAGLRLLVGVAMIFVWRASAKPLLLRFLPPLFRQIEYVGLSLPRRFFKRASQYTSVPPLRSDDNVIPSMREIPAFFSNLRSGRKRTVSVGPQSEADARELLAQKEIKRKQSLNSVKESLANGDVAVSSTATTPMEEVKSRFAGHLSPPTPLSRHDSTTPDNSDNEQEKPGFEGIEKPRVRYDVEVVTKLVVYTGIAWLSVEWNPIFFTFIGLGVP</sequence>
<proteinExistence type="inferred from homology"/>
<evidence type="ECO:0000313" key="11">
    <source>
        <dbReference type="EMBL" id="TKX19771.1"/>
    </source>
</evidence>
<evidence type="ECO:0000256" key="8">
    <source>
        <dbReference type="SAM" id="MobiDB-lite"/>
    </source>
</evidence>
<dbReference type="SMART" id="SM00014">
    <property type="entry name" value="acidPPc"/>
    <property type="match status" value="1"/>
</dbReference>
<dbReference type="InterPro" id="IPR036938">
    <property type="entry name" value="PAP2/HPO_sf"/>
</dbReference>
<keyword evidence="6 9" id="KW-0472">Membrane</keyword>
<keyword evidence="2 9" id="KW-0812">Transmembrane</keyword>
<feature type="transmembrane region" description="Helical" evidence="9">
    <location>
        <begin position="301"/>
        <end position="321"/>
    </location>
</feature>
<evidence type="ECO:0000256" key="1">
    <source>
        <dbReference type="ARBA" id="ARBA00004477"/>
    </source>
</evidence>
<dbReference type="CDD" id="cd03388">
    <property type="entry name" value="PAP2_SPPase1"/>
    <property type="match status" value="1"/>
</dbReference>
<evidence type="ECO:0000259" key="10">
    <source>
        <dbReference type="SMART" id="SM00014"/>
    </source>
</evidence>
<evidence type="ECO:0000256" key="4">
    <source>
        <dbReference type="ARBA" id="ARBA00022824"/>
    </source>
</evidence>
<dbReference type="Proteomes" id="UP000308133">
    <property type="component" value="Unassembled WGS sequence"/>
</dbReference>
<keyword evidence="5 9" id="KW-1133">Transmembrane helix</keyword>